<organism evidence="1 2">
    <name type="scientific">Protopolystoma xenopodis</name>
    <dbReference type="NCBI Taxonomy" id="117903"/>
    <lineage>
        <taxon>Eukaryota</taxon>
        <taxon>Metazoa</taxon>
        <taxon>Spiralia</taxon>
        <taxon>Lophotrochozoa</taxon>
        <taxon>Platyhelminthes</taxon>
        <taxon>Monogenea</taxon>
        <taxon>Polyopisthocotylea</taxon>
        <taxon>Polystomatidea</taxon>
        <taxon>Polystomatidae</taxon>
        <taxon>Protopolystoma</taxon>
    </lineage>
</organism>
<protein>
    <submittedName>
        <fullName evidence="1">Uncharacterized protein</fullName>
    </submittedName>
</protein>
<name>A0A448WLK4_9PLAT</name>
<evidence type="ECO:0000313" key="1">
    <source>
        <dbReference type="EMBL" id="VEL14853.1"/>
    </source>
</evidence>
<dbReference type="AlphaFoldDB" id="A0A448WLK4"/>
<sequence>MPRRPPESKTTPDGVLLQSSGGFDMKAGHFVTSSEADLPLSFFLVVLAAQKRSQLYKHQKCPVNEICAGLHPAESHLHSGPQSLQFFIFRSADDVSS</sequence>
<accession>A0A448WLK4</accession>
<evidence type="ECO:0000313" key="2">
    <source>
        <dbReference type="Proteomes" id="UP000784294"/>
    </source>
</evidence>
<dbReference type="EMBL" id="CAAALY010022560">
    <property type="protein sequence ID" value="VEL14853.1"/>
    <property type="molecule type" value="Genomic_DNA"/>
</dbReference>
<proteinExistence type="predicted"/>
<keyword evidence="2" id="KW-1185">Reference proteome</keyword>
<dbReference type="Proteomes" id="UP000784294">
    <property type="component" value="Unassembled WGS sequence"/>
</dbReference>
<comment type="caution">
    <text evidence="1">The sequence shown here is derived from an EMBL/GenBank/DDBJ whole genome shotgun (WGS) entry which is preliminary data.</text>
</comment>
<gene>
    <name evidence="1" type="ORF">PXEA_LOCUS8293</name>
</gene>
<reference evidence="1" key="1">
    <citation type="submission" date="2018-11" db="EMBL/GenBank/DDBJ databases">
        <authorList>
            <consortium name="Pathogen Informatics"/>
        </authorList>
    </citation>
    <scope>NUCLEOTIDE SEQUENCE</scope>
</reference>